<evidence type="ECO:0000313" key="2">
    <source>
        <dbReference type="EMBL" id="GEQ48712.1"/>
    </source>
</evidence>
<proteinExistence type="predicted"/>
<gene>
    <name evidence="2" type="ORF">TK11N_05640</name>
    <name evidence="3" type="ORF">TK2N_05500</name>
</gene>
<evidence type="ECO:0000313" key="5">
    <source>
        <dbReference type="Proteomes" id="UP000886607"/>
    </source>
</evidence>
<dbReference type="EMBL" id="BKBO01000006">
    <property type="protein sequence ID" value="GEQ48712.1"/>
    <property type="molecule type" value="Genomic_DNA"/>
</dbReference>
<dbReference type="Proteomes" id="UP000886597">
    <property type="component" value="Unassembled WGS sequence"/>
</dbReference>
<dbReference type="InterPro" id="IPR051908">
    <property type="entry name" value="Ribosomal_N-acetyltransferase"/>
</dbReference>
<sequence>MWHWLCLKQVMTEATNCVVAFLFKQVGYRRIIGWCDVANTASSLVLSNVGMQLEGTLRQQIVRKDGTYGDEYMYGILKDEMT</sequence>
<dbReference type="Pfam" id="PF13302">
    <property type="entry name" value="Acetyltransf_3"/>
    <property type="match status" value="1"/>
</dbReference>
<name>A0AAN4RJF5_9ENTE</name>
<evidence type="ECO:0000259" key="1">
    <source>
        <dbReference type="Pfam" id="PF13302"/>
    </source>
</evidence>
<protein>
    <recommendedName>
        <fullName evidence="1">N-acetyltransferase domain-containing protein</fullName>
    </recommendedName>
</protein>
<dbReference type="AlphaFoldDB" id="A0AAN4RJF5"/>
<comment type="caution">
    <text evidence="3">The sequence shown here is derived from an EMBL/GenBank/DDBJ whole genome shotgun (WGS) entry which is preliminary data.</text>
</comment>
<dbReference type="GO" id="GO:0008999">
    <property type="term" value="F:protein-N-terminal-alanine acetyltransferase activity"/>
    <property type="evidence" value="ECO:0007669"/>
    <property type="project" value="TreeGrafter"/>
</dbReference>
<dbReference type="GO" id="GO:1990189">
    <property type="term" value="F:protein N-terminal-serine acetyltransferase activity"/>
    <property type="evidence" value="ECO:0007669"/>
    <property type="project" value="TreeGrafter"/>
</dbReference>
<evidence type="ECO:0000313" key="4">
    <source>
        <dbReference type="Proteomes" id="UP000886597"/>
    </source>
</evidence>
<feature type="domain" description="N-acetyltransferase" evidence="1">
    <location>
        <begin position="8"/>
        <end position="52"/>
    </location>
</feature>
<dbReference type="InterPro" id="IPR016181">
    <property type="entry name" value="Acyl_CoA_acyltransferase"/>
</dbReference>
<dbReference type="SUPFAM" id="SSF55729">
    <property type="entry name" value="Acyl-CoA N-acyltransferases (Nat)"/>
    <property type="match status" value="1"/>
</dbReference>
<dbReference type="InterPro" id="IPR000182">
    <property type="entry name" value="GNAT_dom"/>
</dbReference>
<organism evidence="3 4">
    <name type="scientific">Tetragenococcus koreensis</name>
    <dbReference type="NCBI Taxonomy" id="290335"/>
    <lineage>
        <taxon>Bacteria</taxon>
        <taxon>Bacillati</taxon>
        <taxon>Bacillota</taxon>
        <taxon>Bacilli</taxon>
        <taxon>Lactobacillales</taxon>
        <taxon>Enterococcaceae</taxon>
        <taxon>Tetragenococcus</taxon>
    </lineage>
</organism>
<dbReference type="RefSeq" id="WP_234753362.1">
    <property type="nucleotide sequence ID" value="NZ_JAKEIU010000004.1"/>
</dbReference>
<dbReference type="PANTHER" id="PTHR43441">
    <property type="entry name" value="RIBOSOMAL-PROTEIN-SERINE ACETYLTRANSFERASE"/>
    <property type="match status" value="1"/>
</dbReference>
<accession>A0AAN4RJF5</accession>
<reference evidence="3" key="2">
    <citation type="journal article" date="2020" name="Int. Dairy J.">
        <title>Lactic acid bacterial diversity in Brie cheese focusing on salt concentration and pH of isolation medium and characterisation of halophilic and alkaliphilic lactic acid bacterial isolates.</title>
        <authorList>
            <person name="Unno R."/>
            <person name="Matsutani M."/>
            <person name="Suzuki T."/>
            <person name="Kodama K."/>
            <person name="Matsushita H."/>
            <person name="Yamasato K."/>
            <person name="Koizumi Y."/>
            <person name="Ishikawa M."/>
        </authorList>
    </citation>
    <scope>NUCLEOTIDE SEQUENCE</scope>
    <source>
        <strain evidence="3">7C1</strain>
        <strain evidence="2">8C4</strain>
    </source>
</reference>
<evidence type="ECO:0000313" key="3">
    <source>
        <dbReference type="EMBL" id="GEQ53706.1"/>
    </source>
</evidence>
<dbReference type="EMBL" id="BKBQ01000006">
    <property type="protein sequence ID" value="GEQ53706.1"/>
    <property type="molecule type" value="Genomic_DNA"/>
</dbReference>
<dbReference type="Proteomes" id="UP000886607">
    <property type="component" value="Unassembled WGS sequence"/>
</dbReference>
<reference evidence="3" key="1">
    <citation type="submission" date="2019-08" db="EMBL/GenBank/DDBJ databases">
        <authorList>
            <person name="Ishikawa M."/>
            <person name="Suzuki T."/>
            <person name="Matsutani M."/>
        </authorList>
    </citation>
    <scope>NUCLEOTIDE SEQUENCE</scope>
    <source>
        <strain evidence="3">7C1</strain>
        <strain evidence="2">8C4</strain>
    </source>
</reference>
<dbReference type="PANTHER" id="PTHR43441:SF2">
    <property type="entry name" value="FAMILY ACETYLTRANSFERASE, PUTATIVE (AFU_ORTHOLOGUE AFUA_7G00850)-RELATED"/>
    <property type="match status" value="1"/>
</dbReference>
<dbReference type="Gene3D" id="3.40.630.30">
    <property type="match status" value="1"/>
</dbReference>
<keyword evidence="5" id="KW-1185">Reference proteome</keyword>